<keyword evidence="10" id="KW-0443">Lipid metabolism</keyword>
<feature type="transmembrane region" description="Helical" evidence="13">
    <location>
        <begin position="194"/>
        <end position="214"/>
    </location>
</feature>
<evidence type="ECO:0000256" key="6">
    <source>
        <dbReference type="ARBA" id="ARBA00022556"/>
    </source>
</evidence>
<keyword evidence="2" id="KW-0813">Transport</keyword>
<dbReference type="SUPFAM" id="SSF103481">
    <property type="entry name" value="Multidrug resistance efflux transporter EmrE"/>
    <property type="match status" value="2"/>
</dbReference>
<feature type="transmembrane region" description="Helical" evidence="13">
    <location>
        <begin position="165"/>
        <end position="182"/>
    </location>
</feature>
<feature type="transmembrane region" description="Helical" evidence="13">
    <location>
        <begin position="135"/>
        <end position="153"/>
    </location>
</feature>
<feature type="transmembrane region" description="Helical" evidence="13">
    <location>
        <begin position="255"/>
        <end position="276"/>
    </location>
</feature>
<evidence type="ECO:0000259" key="14">
    <source>
        <dbReference type="Pfam" id="PF00892"/>
    </source>
</evidence>
<accession>A0A2C9DBA3</accession>
<comment type="subcellular location">
    <subcellularLocation>
        <location evidence="1">Cell membrane</location>
        <topology evidence="1">Multi-pass membrane protein</topology>
    </subcellularLocation>
</comment>
<evidence type="ECO:0000256" key="11">
    <source>
        <dbReference type="ARBA" id="ARBA00023136"/>
    </source>
</evidence>
<dbReference type="GO" id="GO:0022857">
    <property type="term" value="F:transmembrane transporter activity"/>
    <property type="evidence" value="ECO:0007669"/>
    <property type="project" value="InterPro"/>
</dbReference>
<evidence type="ECO:0000256" key="13">
    <source>
        <dbReference type="SAM" id="Phobius"/>
    </source>
</evidence>
<dbReference type="InterPro" id="IPR037185">
    <property type="entry name" value="EmrE-like"/>
</dbReference>
<feature type="transmembrane region" description="Helical" evidence="13">
    <location>
        <begin position="51"/>
        <end position="70"/>
    </location>
</feature>
<dbReference type="InterPro" id="IPR000620">
    <property type="entry name" value="EamA_dom"/>
</dbReference>
<comment type="similarity">
    <text evidence="12">Belongs to the drug/metabolite transporter (DMT) superfamily. Small multidrug resistance (SMR) (TC 2.A.7.1) family.</text>
</comment>
<keyword evidence="8" id="KW-0448">Lipopolysaccharide biosynthesis</keyword>
<organism evidence="15 16">
    <name type="scientific">Hartmannibacter diazotrophicus</name>
    <dbReference type="NCBI Taxonomy" id="1482074"/>
    <lineage>
        <taxon>Bacteria</taxon>
        <taxon>Pseudomonadati</taxon>
        <taxon>Pseudomonadota</taxon>
        <taxon>Alphaproteobacteria</taxon>
        <taxon>Hyphomicrobiales</taxon>
        <taxon>Pleomorphomonadaceae</taxon>
        <taxon>Hartmannibacter</taxon>
    </lineage>
</organism>
<keyword evidence="5" id="KW-0997">Cell inner membrane</keyword>
<evidence type="ECO:0000256" key="1">
    <source>
        <dbReference type="ARBA" id="ARBA00004651"/>
    </source>
</evidence>
<evidence type="ECO:0000256" key="7">
    <source>
        <dbReference type="ARBA" id="ARBA00022692"/>
    </source>
</evidence>
<evidence type="ECO:0000256" key="8">
    <source>
        <dbReference type="ARBA" id="ARBA00022985"/>
    </source>
</evidence>
<dbReference type="GO" id="GO:0005886">
    <property type="term" value="C:plasma membrane"/>
    <property type="evidence" value="ECO:0007669"/>
    <property type="project" value="UniProtKB-SubCell"/>
</dbReference>
<keyword evidence="6" id="KW-0441">Lipid A biosynthesis</keyword>
<dbReference type="GO" id="GO:0009245">
    <property type="term" value="P:lipid A biosynthetic process"/>
    <property type="evidence" value="ECO:0007669"/>
    <property type="project" value="UniProtKB-KW"/>
</dbReference>
<dbReference type="KEGG" id="hdi:HDIA_3470"/>
<evidence type="ECO:0000256" key="3">
    <source>
        <dbReference type="ARBA" id="ARBA00022475"/>
    </source>
</evidence>
<protein>
    <submittedName>
        <fullName evidence="15">Phosphonate utilization associated putative membrane protein</fullName>
    </submittedName>
</protein>
<dbReference type="Pfam" id="PF00892">
    <property type="entry name" value="EamA"/>
    <property type="match status" value="2"/>
</dbReference>
<feature type="transmembrane region" description="Helical" evidence="13">
    <location>
        <begin position="82"/>
        <end position="101"/>
    </location>
</feature>
<evidence type="ECO:0000256" key="9">
    <source>
        <dbReference type="ARBA" id="ARBA00022989"/>
    </source>
</evidence>
<dbReference type="Gene3D" id="1.10.3730.20">
    <property type="match status" value="2"/>
</dbReference>
<dbReference type="PANTHER" id="PTHR30561:SF1">
    <property type="entry name" value="MULTIDRUG TRANSPORTER EMRE"/>
    <property type="match status" value="1"/>
</dbReference>
<keyword evidence="16" id="KW-1185">Reference proteome</keyword>
<feature type="domain" description="EamA" evidence="14">
    <location>
        <begin position="28"/>
        <end position="151"/>
    </location>
</feature>
<dbReference type="AlphaFoldDB" id="A0A2C9DBA3"/>
<evidence type="ECO:0000313" key="15">
    <source>
        <dbReference type="EMBL" id="SON57011.1"/>
    </source>
</evidence>
<evidence type="ECO:0000256" key="5">
    <source>
        <dbReference type="ARBA" id="ARBA00022519"/>
    </source>
</evidence>
<dbReference type="PANTHER" id="PTHR30561">
    <property type="entry name" value="SMR FAMILY PROTON-DEPENDENT DRUG EFFLUX TRANSPORTER SUGE"/>
    <property type="match status" value="1"/>
</dbReference>
<feature type="transmembrane region" description="Helical" evidence="13">
    <location>
        <begin position="230"/>
        <end position="249"/>
    </location>
</feature>
<evidence type="ECO:0000256" key="10">
    <source>
        <dbReference type="ARBA" id="ARBA00023098"/>
    </source>
</evidence>
<feature type="transmembrane region" description="Helical" evidence="13">
    <location>
        <begin position="108"/>
        <end position="129"/>
    </location>
</feature>
<reference evidence="16" key="1">
    <citation type="submission" date="2017-09" db="EMBL/GenBank/DDBJ databases">
        <title>Genome sequence of Nannocystis excedens DSM 71.</title>
        <authorList>
            <person name="Blom J."/>
        </authorList>
    </citation>
    <scope>NUCLEOTIDE SEQUENCE [LARGE SCALE GENOMIC DNA]</scope>
    <source>
        <strain evidence="16">type strain: E19</strain>
    </source>
</reference>
<keyword evidence="9 13" id="KW-1133">Transmembrane helix</keyword>
<evidence type="ECO:0000256" key="4">
    <source>
        <dbReference type="ARBA" id="ARBA00022516"/>
    </source>
</evidence>
<name>A0A2C9DBA3_9HYPH</name>
<evidence type="ECO:0000256" key="2">
    <source>
        <dbReference type="ARBA" id="ARBA00022448"/>
    </source>
</evidence>
<sequence length="301" mass="31299">MIAAEPPPVALPTGPNAPEVSVPAFVVPVVLLGALLHASWNTIAKSGPKKFFNSVLICVGSAVISILLLPFVEPPAPESWPFIGVSVCLQIAYYSLIAAAYEAGDMSLAYPLMRGVSPLLVAVASGPLIGELLSLTGWLGVLLICTGVMAMAIDAGRRSLPNGKAIGYALLNAGVIASYTLVDGVGVRLSGSPLGYTMWDCILAAVPLGAYALWRHRGDLLRYARGREHLALVGGAATLGSYALALYAMTLAPVAMVAALRETSILFGAGLSYLVLKERVGWQRMTACAVLLCGVAAIRLA</sequence>
<keyword evidence="4" id="KW-0444">Lipid biosynthesis</keyword>
<keyword evidence="11 13" id="KW-0472">Membrane</keyword>
<dbReference type="Proteomes" id="UP000223606">
    <property type="component" value="Chromosome 1"/>
</dbReference>
<evidence type="ECO:0000256" key="12">
    <source>
        <dbReference type="ARBA" id="ARBA00038032"/>
    </source>
</evidence>
<dbReference type="EMBL" id="LT960614">
    <property type="protein sequence ID" value="SON57011.1"/>
    <property type="molecule type" value="Genomic_DNA"/>
</dbReference>
<gene>
    <name evidence="15" type="ORF">HDIA_3470</name>
</gene>
<keyword evidence="7 13" id="KW-0812">Transmembrane</keyword>
<dbReference type="InterPro" id="IPR000390">
    <property type="entry name" value="Small_drug/metabolite_transptr"/>
</dbReference>
<feature type="transmembrane region" description="Helical" evidence="13">
    <location>
        <begin position="20"/>
        <end position="39"/>
    </location>
</feature>
<proteinExistence type="inferred from homology"/>
<evidence type="ECO:0000313" key="16">
    <source>
        <dbReference type="Proteomes" id="UP000223606"/>
    </source>
</evidence>
<feature type="domain" description="EamA" evidence="14">
    <location>
        <begin position="165"/>
        <end position="298"/>
    </location>
</feature>
<dbReference type="GO" id="GO:0009103">
    <property type="term" value="P:lipopolysaccharide biosynthetic process"/>
    <property type="evidence" value="ECO:0007669"/>
    <property type="project" value="UniProtKB-KW"/>
</dbReference>
<keyword evidence="3" id="KW-1003">Cell membrane</keyword>